<dbReference type="GO" id="GO:0008270">
    <property type="term" value="F:zinc ion binding"/>
    <property type="evidence" value="ECO:0007669"/>
    <property type="project" value="InterPro"/>
</dbReference>
<keyword evidence="1" id="KW-0479">Metal-binding</keyword>
<name>A0A417Y6I8_9ACTN</name>
<evidence type="ECO:0000259" key="5">
    <source>
        <dbReference type="Pfam" id="PF08797"/>
    </source>
</evidence>
<dbReference type="RefSeq" id="WP_118923227.1">
    <property type="nucleotide sequence ID" value="NZ_QXGH01000010.1"/>
</dbReference>
<keyword evidence="2" id="KW-0378">Hydrolase</keyword>
<evidence type="ECO:0000256" key="1">
    <source>
        <dbReference type="ARBA" id="ARBA00022723"/>
    </source>
</evidence>
<dbReference type="OrthoDB" id="9812156at2"/>
<dbReference type="Gene3D" id="3.30.70.2330">
    <property type="match status" value="1"/>
</dbReference>
<protein>
    <recommendedName>
        <fullName evidence="5">HIRAN domain-containing protein</fullName>
    </recommendedName>
</protein>
<dbReference type="GO" id="GO:0016818">
    <property type="term" value="F:hydrolase activity, acting on acid anhydrides, in phosphorus-containing anhydrides"/>
    <property type="evidence" value="ECO:0007669"/>
    <property type="project" value="InterPro"/>
</dbReference>
<dbReference type="InterPro" id="IPR014905">
    <property type="entry name" value="HIRAN"/>
</dbReference>
<keyword evidence="3" id="KW-0175">Coiled coil</keyword>
<feature type="coiled-coil region" evidence="3">
    <location>
        <begin position="191"/>
        <end position="218"/>
    </location>
</feature>
<organism evidence="6 7">
    <name type="scientific">Nocardioides immobilis</name>
    <dbReference type="NCBI Taxonomy" id="2049295"/>
    <lineage>
        <taxon>Bacteria</taxon>
        <taxon>Bacillati</taxon>
        <taxon>Actinomycetota</taxon>
        <taxon>Actinomycetes</taxon>
        <taxon>Propionibacteriales</taxon>
        <taxon>Nocardioidaceae</taxon>
        <taxon>Nocardioides</taxon>
    </lineage>
</organism>
<evidence type="ECO:0000256" key="2">
    <source>
        <dbReference type="ARBA" id="ARBA00022801"/>
    </source>
</evidence>
<feature type="domain" description="HIRAN" evidence="5">
    <location>
        <begin position="52"/>
        <end position="93"/>
    </location>
</feature>
<dbReference type="EMBL" id="QXGH01000010">
    <property type="protein sequence ID" value="RHW28318.1"/>
    <property type="molecule type" value="Genomic_DNA"/>
</dbReference>
<reference evidence="6 7" key="1">
    <citation type="submission" date="2018-09" db="EMBL/GenBank/DDBJ databases">
        <title>Genome sequencing of Nocardioides immobilis CCTCC AB 2017083 for comparison to Nocardioides silvaticus.</title>
        <authorList>
            <person name="Li C."/>
            <person name="Wang G."/>
        </authorList>
    </citation>
    <scope>NUCLEOTIDE SEQUENCE [LARGE SCALE GENOMIC DNA]</scope>
    <source>
        <strain evidence="6 7">CCTCC AB 2017083</strain>
    </source>
</reference>
<dbReference type="Pfam" id="PF08797">
    <property type="entry name" value="HIRAN"/>
    <property type="match status" value="1"/>
</dbReference>
<dbReference type="AlphaFoldDB" id="A0A417Y6I8"/>
<feature type="region of interest" description="Disordered" evidence="4">
    <location>
        <begin position="150"/>
        <end position="171"/>
    </location>
</feature>
<dbReference type="GO" id="GO:0003676">
    <property type="term" value="F:nucleic acid binding"/>
    <property type="evidence" value="ECO:0007669"/>
    <property type="project" value="InterPro"/>
</dbReference>
<keyword evidence="7" id="KW-1185">Reference proteome</keyword>
<evidence type="ECO:0000313" key="6">
    <source>
        <dbReference type="EMBL" id="RHW28318.1"/>
    </source>
</evidence>
<sequence>MGFLDTFRHRPVQNVAYRVVEGTKALEVVGEGHYQADLWRLAGGNRQGRIRLPVVAVLRPDPQNQYDPNAVAVHIDGALVGHVPRPIAQVLSAPLLSMYQQVQRGEYIAVRGEVVGGTDGNDGRKGRLGVFLTWDPAAFGITKLPSGANPGSANWAAKRPGGSGRPGAASLAKTGQRCQAAADEKVTLAQAETLERAINALDSDLNALREDLKTIGEEAAGKVLRERLWSFGFEVHSGPVTAAYLDELSDEVSTFLGALEDIVGDWSAADREDRLALKDGVMVSADLLLDRIKMRPPE</sequence>
<evidence type="ECO:0000256" key="3">
    <source>
        <dbReference type="SAM" id="Coils"/>
    </source>
</evidence>
<evidence type="ECO:0000313" key="7">
    <source>
        <dbReference type="Proteomes" id="UP000283644"/>
    </source>
</evidence>
<dbReference type="Proteomes" id="UP000283644">
    <property type="component" value="Unassembled WGS sequence"/>
</dbReference>
<proteinExistence type="predicted"/>
<gene>
    <name evidence="6" type="ORF">D0Z08_04905</name>
</gene>
<comment type="caution">
    <text evidence="6">The sequence shown here is derived from an EMBL/GenBank/DDBJ whole genome shotgun (WGS) entry which is preliminary data.</text>
</comment>
<evidence type="ECO:0000256" key="4">
    <source>
        <dbReference type="SAM" id="MobiDB-lite"/>
    </source>
</evidence>
<accession>A0A417Y6I8</accession>